<proteinExistence type="inferred from homology"/>
<organism evidence="5">
    <name type="scientific">Menopon gallinae</name>
    <name type="common">poultry shaft louse</name>
    <dbReference type="NCBI Taxonomy" id="328185"/>
    <lineage>
        <taxon>Eukaryota</taxon>
        <taxon>Metazoa</taxon>
        <taxon>Ecdysozoa</taxon>
        <taxon>Arthropoda</taxon>
        <taxon>Hexapoda</taxon>
        <taxon>Insecta</taxon>
        <taxon>Pterygota</taxon>
        <taxon>Neoptera</taxon>
        <taxon>Paraneoptera</taxon>
        <taxon>Psocodea</taxon>
        <taxon>Troctomorpha</taxon>
        <taxon>Phthiraptera</taxon>
        <taxon>Amblycera</taxon>
        <taxon>Menoponidae</taxon>
        <taxon>Menopon</taxon>
    </lineage>
</organism>
<dbReference type="PANTHER" id="PTHR44229:SF8">
    <property type="entry name" value="ALCOHOL DEHYDROGENASE-RELATED"/>
    <property type="match status" value="1"/>
</dbReference>
<dbReference type="InterPro" id="IPR002347">
    <property type="entry name" value="SDR_fam"/>
</dbReference>
<dbReference type="PRINTS" id="PR00081">
    <property type="entry name" value="GDHRDH"/>
</dbReference>
<feature type="region of interest" description="Disordered" evidence="4">
    <location>
        <begin position="1"/>
        <end position="32"/>
    </location>
</feature>
<dbReference type="InterPro" id="IPR036291">
    <property type="entry name" value="NAD(P)-bd_dom_sf"/>
</dbReference>
<evidence type="ECO:0000256" key="1">
    <source>
        <dbReference type="ARBA" id="ARBA00006484"/>
    </source>
</evidence>
<evidence type="ECO:0000313" key="5">
    <source>
        <dbReference type="EMBL" id="KAL0280470.1"/>
    </source>
</evidence>
<accession>A0AAW2IEA2</accession>
<sequence length="307" mass="33681">MSEMERKRAEAEKILGPRTELQKSPKPGSCEEKAKSMDIKCKNAMVVGGASGIGFETAHELIRAGVKKVCVVDNQQNKAVAAVQKLNSGTDEPKAFPVVADVRSDCAYDMAFREMIRCFGQLDIVVNCVGVYDETPECWDQMVRLNLIGMIRGTILAYHYLSGNTSEDNTQGGVIVNVSSYGAIANVPTMPLYSAAANGINGLTTSFGQEFHFSHSGVRCVTVCPSCVTAGVLSNMQKMHYRPEWAPHSALAMRCKDKQTAKQVARAIVHTIRVGLNGNVYAVLGGKLYRYLMPDYRKITRREAYLL</sequence>
<evidence type="ECO:0000256" key="4">
    <source>
        <dbReference type="SAM" id="MobiDB-lite"/>
    </source>
</evidence>
<dbReference type="Gene3D" id="3.40.50.720">
    <property type="entry name" value="NAD(P)-binding Rossmann-like Domain"/>
    <property type="match status" value="1"/>
</dbReference>
<dbReference type="EMBL" id="JARGDH010000001">
    <property type="protein sequence ID" value="KAL0280470.1"/>
    <property type="molecule type" value="Genomic_DNA"/>
</dbReference>
<dbReference type="AlphaFoldDB" id="A0AAW2IEA2"/>
<comment type="similarity">
    <text evidence="1 3">Belongs to the short-chain dehydrogenases/reductases (SDR) family.</text>
</comment>
<dbReference type="PANTHER" id="PTHR44229">
    <property type="entry name" value="15-HYDROXYPROSTAGLANDIN DEHYDROGENASE [NAD(+)]"/>
    <property type="match status" value="1"/>
</dbReference>
<reference evidence="5" key="1">
    <citation type="journal article" date="2024" name="Gigascience">
        <title>Chromosome-level genome of the poultry shaft louse Menopon gallinae provides insight into the host-switching and adaptive evolution of parasitic lice.</title>
        <authorList>
            <person name="Xu Y."/>
            <person name="Ma L."/>
            <person name="Liu S."/>
            <person name="Liang Y."/>
            <person name="Liu Q."/>
            <person name="He Z."/>
            <person name="Tian L."/>
            <person name="Duan Y."/>
            <person name="Cai W."/>
            <person name="Li H."/>
            <person name="Song F."/>
        </authorList>
    </citation>
    <scope>NUCLEOTIDE SEQUENCE</scope>
    <source>
        <strain evidence="5">Cailab_2023a</strain>
    </source>
</reference>
<evidence type="ECO:0000256" key="2">
    <source>
        <dbReference type="ARBA" id="ARBA00023002"/>
    </source>
</evidence>
<comment type="caution">
    <text evidence="5">The sequence shown here is derived from an EMBL/GenBank/DDBJ whole genome shotgun (WGS) entry which is preliminary data.</text>
</comment>
<dbReference type="PRINTS" id="PR00080">
    <property type="entry name" value="SDRFAMILY"/>
</dbReference>
<gene>
    <name evidence="5" type="ORF">PYX00_001748</name>
</gene>
<dbReference type="Pfam" id="PF00106">
    <property type="entry name" value="adh_short"/>
    <property type="match status" value="1"/>
</dbReference>
<dbReference type="GO" id="GO:0016616">
    <property type="term" value="F:oxidoreductase activity, acting on the CH-OH group of donors, NAD or NADP as acceptor"/>
    <property type="evidence" value="ECO:0007669"/>
    <property type="project" value="TreeGrafter"/>
</dbReference>
<keyword evidence="2" id="KW-0560">Oxidoreductase</keyword>
<dbReference type="SUPFAM" id="SSF51735">
    <property type="entry name" value="NAD(P)-binding Rossmann-fold domains"/>
    <property type="match status" value="1"/>
</dbReference>
<protein>
    <submittedName>
        <fullName evidence="5">Uncharacterized protein</fullName>
    </submittedName>
</protein>
<dbReference type="GO" id="GO:0005737">
    <property type="term" value="C:cytoplasm"/>
    <property type="evidence" value="ECO:0007669"/>
    <property type="project" value="TreeGrafter"/>
</dbReference>
<name>A0AAW2IEA2_9NEOP</name>
<evidence type="ECO:0000256" key="3">
    <source>
        <dbReference type="RuleBase" id="RU000363"/>
    </source>
</evidence>